<accession>A0AAE1GGI2</accession>
<feature type="signal peptide" evidence="2">
    <location>
        <begin position="1"/>
        <end position="21"/>
    </location>
</feature>
<sequence length="155" mass="16436">MTVSTLLLLLLLALLEFPSRWWRKGRAGQGPFFHTGGGGGGGGGGGATSPCPKEATLSQGEVVSSRQQVGPRPGPEAEDAFVSSLLIGRQPGRCLVIGWLRREKRGHVTRRVARVVRATTSRKALAKDAESPVAGAWVPANSLRQIAATQRFISL</sequence>
<dbReference type="Proteomes" id="UP001286313">
    <property type="component" value="Unassembled WGS sequence"/>
</dbReference>
<evidence type="ECO:0000313" key="3">
    <source>
        <dbReference type="EMBL" id="KAK3891377.1"/>
    </source>
</evidence>
<dbReference type="AlphaFoldDB" id="A0AAE1GGI2"/>
<evidence type="ECO:0000256" key="2">
    <source>
        <dbReference type="SAM" id="SignalP"/>
    </source>
</evidence>
<keyword evidence="4" id="KW-1185">Reference proteome</keyword>
<feature type="region of interest" description="Disordered" evidence="1">
    <location>
        <begin position="32"/>
        <end position="61"/>
    </location>
</feature>
<name>A0AAE1GGI2_PETCI</name>
<keyword evidence="2" id="KW-0732">Signal</keyword>
<proteinExistence type="predicted"/>
<feature type="chain" id="PRO_5042140703" description="Secreted protein" evidence="2">
    <location>
        <begin position="22"/>
        <end position="155"/>
    </location>
</feature>
<dbReference type="EMBL" id="JAWQEG010000348">
    <property type="protein sequence ID" value="KAK3891377.1"/>
    <property type="molecule type" value="Genomic_DNA"/>
</dbReference>
<organism evidence="3 4">
    <name type="scientific">Petrolisthes cinctipes</name>
    <name type="common">Flat porcelain crab</name>
    <dbReference type="NCBI Taxonomy" id="88211"/>
    <lineage>
        <taxon>Eukaryota</taxon>
        <taxon>Metazoa</taxon>
        <taxon>Ecdysozoa</taxon>
        <taxon>Arthropoda</taxon>
        <taxon>Crustacea</taxon>
        <taxon>Multicrustacea</taxon>
        <taxon>Malacostraca</taxon>
        <taxon>Eumalacostraca</taxon>
        <taxon>Eucarida</taxon>
        <taxon>Decapoda</taxon>
        <taxon>Pleocyemata</taxon>
        <taxon>Anomura</taxon>
        <taxon>Galatheoidea</taxon>
        <taxon>Porcellanidae</taxon>
        <taxon>Petrolisthes</taxon>
    </lineage>
</organism>
<evidence type="ECO:0000313" key="4">
    <source>
        <dbReference type="Proteomes" id="UP001286313"/>
    </source>
</evidence>
<feature type="compositionally biased region" description="Gly residues" evidence="1">
    <location>
        <begin position="35"/>
        <end position="47"/>
    </location>
</feature>
<comment type="caution">
    <text evidence="3">The sequence shown here is derived from an EMBL/GenBank/DDBJ whole genome shotgun (WGS) entry which is preliminary data.</text>
</comment>
<protein>
    <recommendedName>
        <fullName evidence="5">Secreted protein</fullName>
    </recommendedName>
</protein>
<reference evidence="3" key="1">
    <citation type="submission" date="2023-10" db="EMBL/GenBank/DDBJ databases">
        <title>Genome assemblies of two species of porcelain crab, Petrolisthes cinctipes and Petrolisthes manimaculis (Anomura: Porcellanidae).</title>
        <authorList>
            <person name="Angst P."/>
        </authorList>
    </citation>
    <scope>NUCLEOTIDE SEQUENCE</scope>
    <source>
        <strain evidence="3">PB745_01</strain>
        <tissue evidence="3">Gill</tissue>
    </source>
</reference>
<evidence type="ECO:0008006" key="5">
    <source>
        <dbReference type="Google" id="ProtNLM"/>
    </source>
</evidence>
<evidence type="ECO:0000256" key="1">
    <source>
        <dbReference type="SAM" id="MobiDB-lite"/>
    </source>
</evidence>
<gene>
    <name evidence="3" type="ORF">Pcinc_004725</name>
</gene>